<dbReference type="PROSITE" id="PS51898">
    <property type="entry name" value="TYR_RECOMBINASE"/>
    <property type="match status" value="1"/>
</dbReference>
<evidence type="ECO:0000259" key="3">
    <source>
        <dbReference type="PROSITE" id="PS51898"/>
    </source>
</evidence>
<dbReference type="Pfam" id="PF00589">
    <property type="entry name" value="Phage_integrase"/>
    <property type="match status" value="1"/>
</dbReference>
<dbReference type="InterPro" id="IPR002104">
    <property type="entry name" value="Integrase_catalytic"/>
</dbReference>
<protein>
    <recommendedName>
        <fullName evidence="3">Tyr recombinase domain-containing protein</fullName>
    </recommendedName>
</protein>
<dbReference type="InterPro" id="IPR050090">
    <property type="entry name" value="Tyrosine_recombinase_XerCD"/>
</dbReference>
<name>A0A0F9I2M5_9ZZZZ</name>
<dbReference type="PANTHER" id="PTHR30349">
    <property type="entry name" value="PHAGE INTEGRASE-RELATED"/>
    <property type="match status" value="1"/>
</dbReference>
<evidence type="ECO:0000256" key="1">
    <source>
        <dbReference type="ARBA" id="ARBA00023125"/>
    </source>
</evidence>
<comment type="caution">
    <text evidence="4">The sequence shown here is derived from an EMBL/GenBank/DDBJ whole genome shotgun (WGS) entry which is preliminary data.</text>
</comment>
<organism evidence="4">
    <name type="scientific">marine sediment metagenome</name>
    <dbReference type="NCBI Taxonomy" id="412755"/>
    <lineage>
        <taxon>unclassified sequences</taxon>
        <taxon>metagenomes</taxon>
        <taxon>ecological metagenomes</taxon>
    </lineage>
</organism>
<accession>A0A0F9I2M5</accession>
<dbReference type="InterPro" id="IPR011010">
    <property type="entry name" value="DNA_brk_join_enz"/>
</dbReference>
<feature type="domain" description="Tyr recombinase" evidence="3">
    <location>
        <begin position="94"/>
        <end position="267"/>
    </location>
</feature>
<sequence>MNVEKAKNSFLEAKQDLSPRTLELYSQALDYLERQCPKMPKKPDPLRQALNKVQNDWVRDAYWRVWKSFFRWCWREYDIPNPMARVQRPQIDEIEPRVLEREELARVEAAADNLQKKTIVSLALDSGVRASEFGRLCIDDVSTDTIRVWGKGRKRVRVPISPEVRHLLQILIDHDGHSGPQALLFSGQNGRPLSRFAVYRIVRQCMDRAGIHGPKRGAHCLRHSLATNFLANGGDLATLQRIMRHKNIATTQKYVHLAMHDVIEKHHQYSPARDAIRGAQWSFFDNVEALKEAEAIVAGKRRKI</sequence>
<reference evidence="4" key="1">
    <citation type="journal article" date="2015" name="Nature">
        <title>Complex archaea that bridge the gap between prokaryotes and eukaryotes.</title>
        <authorList>
            <person name="Spang A."/>
            <person name="Saw J.H."/>
            <person name="Jorgensen S.L."/>
            <person name="Zaremba-Niedzwiedzka K."/>
            <person name="Martijn J."/>
            <person name="Lind A.E."/>
            <person name="van Eijk R."/>
            <person name="Schleper C."/>
            <person name="Guy L."/>
            <person name="Ettema T.J."/>
        </authorList>
    </citation>
    <scope>NUCLEOTIDE SEQUENCE</scope>
</reference>
<dbReference type="Gene3D" id="1.10.443.10">
    <property type="entry name" value="Intergrase catalytic core"/>
    <property type="match status" value="1"/>
</dbReference>
<dbReference type="GO" id="GO:0006310">
    <property type="term" value="P:DNA recombination"/>
    <property type="evidence" value="ECO:0007669"/>
    <property type="project" value="UniProtKB-KW"/>
</dbReference>
<gene>
    <name evidence="4" type="ORF">LCGC14_1630920</name>
</gene>
<dbReference type="EMBL" id="LAZR01013457">
    <property type="protein sequence ID" value="KKM21881.1"/>
    <property type="molecule type" value="Genomic_DNA"/>
</dbReference>
<evidence type="ECO:0000256" key="2">
    <source>
        <dbReference type="ARBA" id="ARBA00023172"/>
    </source>
</evidence>
<dbReference type="GO" id="GO:0015074">
    <property type="term" value="P:DNA integration"/>
    <property type="evidence" value="ECO:0007669"/>
    <property type="project" value="InterPro"/>
</dbReference>
<proteinExistence type="predicted"/>
<dbReference type="InterPro" id="IPR013762">
    <property type="entry name" value="Integrase-like_cat_sf"/>
</dbReference>
<keyword evidence="1" id="KW-0238">DNA-binding</keyword>
<dbReference type="GO" id="GO:0003677">
    <property type="term" value="F:DNA binding"/>
    <property type="evidence" value="ECO:0007669"/>
    <property type="project" value="UniProtKB-KW"/>
</dbReference>
<dbReference type="PANTHER" id="PTHR30349:SF41">
    <property type="entry name" value="INTEGRASE_RECOMBINASE PROTEIN MJ0367-RELATED"/>
    <property type="match status" value="1"/>
</dbReference>
<evidence type="ECO:0000313" key="4">
    <source>
        <dbReference type="EMBL" id="KKM21881.1"/>
    </source>
</evidence>
<keyword evidence="2" id="KW-0233">DNA recombination</keyword>
<dbReference type="SUPFAM" id="SSF56349">
    <property type="entry name" value="DNA breaking-rejoining enzymes"/>
    <property type="match status" value="1"/>
</dbReference>
<dbReference type="AlphaFoldDB" id="A0A0F9I2M5"/>